<feature type="compositionally biased region" description="Polar residues" evidence="3">
    <location>
        <begin position="1"/>
        <end position="39"/>
    </location>
</feature>
<dbReference type="InterPro" id="IPR035994">
    <property type="entry name" value="Nucleoside_phosphorylase_sf"/>
</dbReference>
<evidence type="ECO:0000256" key="3">
    <source>
        <dbReference type="SAM" id="MobiDB-lite"/>
    </source>
</evidence>
<reference evidence="4 5" key="1">
    <citation type="submission" date="2013-05" db="EMBL/GenBank/DDBJ databases">
        <title>Drechslerella stenobrocha genome reveals carnivorous origination and mechanical trapping mechanism of predatory fungi.</title>
        <authorList>
            <person name="Liu X."/>
            <person name="Zhang W."/>
            <person name="Liu K."/>
        </authorList>
    </citation>
    <scope>NUCLEOTIDE SEQUENCE [LARGE SCALE GENOMIC DNA]</scope>
    <source>
        <strain evidence="4 5">248</strain>
    </source>
</reference>
<evidence type="ECO:0008006" key="6">
    <source>
        <dbReference type="Google" id="ProtNLM"/>
    </source>
</evidence>
<proteinExistence type="inferred from homology"/>
<dbReference type="SUPFAM" id="SSF160920">
    <property type="entry name" value="PSTPO5379-like"/>
    <property type="match status" value="1"/>
</dbReference>
<organism evidence="4 5">
    <name type="scientific">Drechslerella stenobrocha 248</name>
    <dbReference type="NCBI Taxonomy" id="1043628"/>
    <lineage>
        <taxon>Eukaryota</taxon>
        <taxon>Fungi</taxon>
        <taxon>Dikarya</taxon>
        <taxon>Ascomycota</taxon>
        <taxon>Pezizomycotina</taxon>
        <taxon>Orbiliomycetes</taxon>
        <taxon>Orbiliales</taxon>
        <taxon>Orbiliaceae</taxon>
        <taxon>Drechslerella</taxon>
    </lineage>
</organism>
<gene>
    <name evidence="4" type="ORF">DRE_02241</name>
</gene>
<name>W7I8V1_9PEZI</name>
<dbReference type="Gene3D" id="3.40.1640.10">
    <property type="entry name" value="PSTPO5379-like"/>
    <property type="match status" value="1"/>
</dbReference>
<feature type="region of interest" description="Disordered" evidence="3">
    <location>
        <begin position="85"/>
        <end position="105"/>
    </location>
</feature>
<dbReference type="GO" id="GO:0047820">
    <property type="term" value="F:D-glutamate cyclase activity"/>
    <property type="evidence" value="ECO:0007669"/>
    <property type="project" value="TreeGrafter"/>
</dbReference>
<evidence type="ECO:0000256" key="1">
    <source>
        <dbReference type="ARBA" id="ARBA00007896"/>
    </source>
</evidence>
<dbReference type="InterPro" id="IPR038021">
    <property type="entry name" value="Putative_hydro-lyase"/>
</dbReference>
<dbReference type="Gene3D" id="3.40.50.1580">
    <property type="entry name" value="Nucleoside phosphorylase domain"/>
    <property type="match status" value="1"/>
</dbReference>
<dbReference type="EMBL" id="KI966390">
    <property type="protein sequence ID" value="EWC48472.1"/>
    <property type="molecule type" value="Genomic_DNA"/>
</dbReference>
<dbReference type="PANTHER" id="PTHR32022">
    <property type="entry name" value="D-GLUTAMATE CYCLASE, MITOCHONDRIAL"/>
    <property type="match status" value="1"/>
</dbReference>
<protein>
    <recommendedName>
        <fullName evidence="6">Nucleoside phosphorylase domain-containing protein</fullName>
    </recommendedName>
</protein>
<dbReference type="Proteomes" id="UP000024837">
    <property type="component" value="Unassembled WGS sequence"/>
</dbReference>
<dbReference type="GO" id="GO:0006536">
    <property type="term" value="P:glutamate metabolic process"/>
    <property type="evidence" value="ECO:0007669"/>
    <property type="project" value="TreeGrafter"/>
</dbReference>
<dbReference type="InterPro" id="IPR009906">
    <property type="entry name" value="D-Glu_cyclase"/>
</dbReference>
<keyword evidence="5" id="KW-1185">Reference proteome</keyword>
<accession>W7I8V1</accession>
<comment type="similarity">
    <text evidence="1">Belongs to the D-glutamate cyclase family.</text>
</comment>
<feature type="region of interest" description="Disordered" evidence="3">
    <location>
        <begin position="1"/>
        <end position="44"/>
    </location>
</feature>
<evidence type="ECO:0000313" key="5">
    <source>
        <dbReference type="Proteomes" id="UP000024837"/>
    </source>
</evidence>
<evidence type="ECO:0000313" key="4">
    <source>
        <dbReference type="EMBL" id="EWC48472.1"/>
    </source>
</evidence>
<dbReference type="AlphaFoldDB" id="W7I8V1"/>
<keyword evidence="2" id="KW-0456">Lyase</keyword>
<dbReference type="PANTHER" id="PTHR32022:SF10">
    <property type="entry name" value="D-GLUTAMATE CYCLASE, MITOCHONDRIAL"/>
    <property type="match status" value="1"/>
</dbReference>
<dbReference type="OrthoDB" id="10262538at2759"/>
<dbReference type="HOGENOM" id="CLU_401151_0_0_1"/>
<evidence type="ECO:0000256" key="2">
    <source>
        <dbReference type="ARBA" id="ARBA00023239"/>
    </source>
</evidence>
<sequence length="686" mass="75574">MSPEESSQSFTASHSEIGTDSSELSSFSTASRHSGSNSYPLPIVEGDSVGAAVQDVDWSIVAEEISRQKVEQDNDMDPILDHLRDRQKPSQREQPPIPRPGPLTDSEMYTIGLVCQDDGMMMAAEGMLDGTYFRREDLSEPKRVYTLGFIGKFDVVLGVGAMSSISAALVAEQMIYEFPRIRYVLMLGTGDLLRHRGLDNGVLIVASVTNPLEKMPPGREKTLRPLEGHPIRFFGGLGRGEEPPPLLKVAARESSIAFSGVPRANAYPIGVLCRPFLTSSGIEFNRLDVRLMLDHVSGSIVGFNHLLKAPDLPKNFPVLIIQGVSKLDHEQVTAEVANFAKLFLSHLDREDVEREPPAKDMLAMIWNIPPISTTLEGLADEVQKRPPVSPSNDNGPKDIPLGYHARRIISQGGLIPIVGGGLCTMQANLIVLPSRYVKEFRNLCLRNSHACPVLEFTGPGGYRPNLAAEADLRTEIANYRVYTAGRLTPRCGDILEEWTHDHVGLLLGSSYNFEAALDAGGVRSHNVKQNLVVPMYKTNIPLNPAGAFSGFCVVTMRSYPPSMIGWVREITGRYPDHHGEPIAWGWDGAENLGIRRKVEMGLVDFGRPIYVPDGEIPVFWASSISALAALEEAQLEDVWMSNEPGSLFVTDLDIKSELMFKNWDYTNRSLEESISMAAEPEEPFPT</sequence>
<dbReference type="Gene3D" id="3.30.2040.10">
    <property type="entry name" value="PSTPO5379-like domain"/>
    <property type="match status" value="1"/>
</dbReference>
<dbReference type="SUPFAM" id="SSF53167">
    <property type="entry name" value="Purine and uridine phosphorylases"/>
    <property type="match status" value="1"/>
</dbReference>
<dbReference type="GO" id="GO:0009116">
    <property type="term" value="P:nucleoside metabolic process"/>
    <property type="evidence" value="ECO:0007669"/>
    <property type="project" value="InterPro"/>
</dbReference>
<dbReference type="Pfam" id="PF07286">
    <property type="entry name" value="D-Glu_cyclase"/>
    <property type="match status" value="1"/>
</dbReference>